<dbReference type="KEGG" id="ypac:CEW88_19540"/>
<dbReference type="Pfam" id="PF10617">
    <property type="entry name" value="DUF2474"/>
    <property type="match status" value="1"/>
</dbReference>
<sequence length="43" mass="4944">MTPSQRRWSRLRWLILIWLASVLAMGAFAYGFRLMMTAAGLTV</sequence>
<dbReference type="InterPro" id="IPR018895">
    <property type="entry name" value="DUF2474"/>
</dbReference>
<proteinExistence type="predicted"/>
<dbReference type="RefSeq" id="WP_108970066.1">
    <property type="nucleotide sequence ID" value="NZ_CP022191.1"/>
</dbReference>
<protein>
    <recommendedName>
        <fullName evidence="3">DUF2474 domain-containing protein</fullName>
    </recommendedName>
</protein>
<dbReference type="Proteomes" id="UP000244915">
    <property type="component" value="Plasmid unnamed1"/>
</dbReference>
<keyword evidence="1" id="KW-0614">Plasmid</keyword>
<dbReference type="EMBL" id="CP022191">
    <property type="protein sequence ID" value="AWI85962.1"/>
    <property type="molecule type" value="Genomic_DNA"/>
</dbReference>
<name>A0A2U8HJJ0_9RHOB</name>
<dbReference type="AlphaFoldDB" id="A0A2U8HJJ0"/>
<gene>
    <name evidence="1" type="ORF">CEW88_19540</name>
</gene>
<evidence type="ECO:0008006" key="3">
    <source>
        <dbReference type="Google" id="ProtNLM"/>
    </source>
</evidence>
<geneLocation type="plasmid" evidence="1 2">
    <name>unnamed1</name>
</geneLocation>
<evidence type="ECO:0000313" key="2">
    <source>
        <dbReference type="Proteomes" id="UP000244915"/>
    </source>
</evidence>
<evidence type="ECO:0000313" key="1">
    <source>
        <dbReference type="EMBL" id="AWI85962.1"/>
    </source>
</evidence>
<organism evidence="1 2">
    <name type="scientific">Alloyangia pacifica</name>
    <dbReference type="NCBI Taxonomy" id="311180"/>
    <lineage>
        <taxon>Bacteria</taxon>
        <taxon>Pseudomonadati</taxon>
        <taxon>Pseudomonadota</taxon>
        <taxon>Alphaproteobacteria</taxon>
        <taxon>Rhodobacterales</taxon>
        <taxon>Roseobacteraceae</taxon>
        <taxon>Alloyangia</taxon>
    </lineage>
</organism>
<reference evidence="1 2" key="1">
    <citation type="submission" date="2017-06" db="EMBL/GenBank/DDBJ databases">
        <title>Yangia sp. YSBP01 complete genome sequence.</title>
        <authorList>
            <person name="Woo J.-H."/>
            <person name="Kim H.-S."/>
        </authorList>
    </citation>
    <scope>NUCLEOTIDE SEQUENCE [LARGE SCALE GENOMIC DNA]</scope>
    <source>
        <strain evidence="1 2">YSBP01</strain>
        <plasmid evidence="1 2">unnamed1</plasmid>
    </source>
</reference>
<accession>A0A2U8HJJ0</accession>